<reference evidence="2 3" key="1">
    <citation type="journal article" date="2010" name="Stand. Genomic Sci.">
        <title>Complete genome sequence of Archaeoglobus profundus type strain (AV18).</title>
        <authorList>
            <person name="von Jan M."/>
            <person name="Lapidus A."/>
            <person name="Del Rio T.G."/>
            <person name="Copeland A."/>
            <person name="Tice H."/>
            <person name="Cheng J.F."/>
            <person name="Lucas S."/>
            <person name="Chen F."/>
            <person name="Nolan M."/>
            <person name="Goodwin L."/>
            <person name="Han C."/>
            <person name="Pitluck S."/>
            <person name="Liolios K."/>
            <person name="Ivanova N."/>
            <person name="Mavromatis K."/>
            <person name="Ovchinnikova G."/>
            <person name="Chertkov O."/>
            <person name="Pati A."/>
            <person name="Chen A."/>
            <person name="Palaniappan K."/>
            <person name="Land M."/>
            <person name="Hauser L."/>
            <person name="Chang Y.J."/>
            <person name="Jeffries C.D."/>
            <person name="Saunders E."/>
            <person name="Brettin T."/>
            <person name="Detter J.C."/>
            <person name="Chain P."/>
            <person name="Eichinger K."/>
            <person name="Huber H."/>
            <person name="Spring S."/>
            <person name="Rohde M."/>
            <person name="Goker M."/>
            <person name="Wirth R."/>
            <person name="Woyke T."/>
            <person name="Bristow J."/>
            <person name="Eisen J.A."/>
            <person name="Markowitz V."/>
            <person name="Hugenholtz P."/>
            <person name="Kyrpides N.C."/>
            <person name="Klenk H.P."/>
        </authorList>
    </citation>
    <scope>NUCLEOTIDE SEQUENCE [LARGE SCALE GENOMIC DNA]</scope>
    <source>
        <strain evidence="3">DSM 5631 / JCM 9629 / NBRC 100127 / Av18</strain>
    </source>
</reference>
<proteinExistence type="predicted"/>
<organism evidence="2 3">
    <name type="scientific">Archaeoglobus profundus (strain DSM 5631 / JCM 9629 / NBRC 100127 / Av18)</name>
    <dbReference type="NCBI Taxonomy" id="572546"/>
    <lineage>
        <taxon>Archaea</taxon>
        <taxon>Methanobacteriati</taxon>
        <taxon>Methanobacteriota</taxon>
        <taxon>Archaeoglobi</taxon>
        <taxon>Archaeoglobales</taxon>
        <taxon>Archaeoglobaceae</taxon>
        <taxon>Archaeoglobus</taxon>
    </lineage>
</organism>
<dbReference type="HOGENOM" id="CLU_1318473_0_0_2"/>
<dbReference type="GeneID" id="8738775"/>
<dbReference type="KEGG" id="apo:Arcpr_0128"/>
<dbReference type="Proteomes" id="UP000001901">
    <property type="component" value="Chromosome"/>
</dbReference>
<keyword evidence="3" id="KW-1185">Reference proteome</keyword>
<dbReference type="OrthoDB" id="50385at2157"/>
<dbReference type="InterPro" id="IPR011010">
    <property type="entry name" value="DNA_brk_join_enz"/>
</dbReference>
<sequence length="219" mass="25679">MDELLIKEFDIRYINAVSRKDLKEHAMIRLIISSLATHEEVYNLTKNDIRSFNGIKTVKLNNGRKTRIAPIDSRTFEVLMEVSKGMSRRQRIFDYSKAEMDEIVKKYSPAKRTYNVEKLRSAVIDILRDCQFFEHDYVSDMINGTNFEGVVDFVNDMHPMFSGVWDLDDDEVAEDFIENYILLIGERNAEKIAEDICESVERVENLMRSITSRNLMFRI</sequence>
<evidence type="ECO:0000313" key="3">
    <source>
        <dbReference type="Proteomes" id="UP000001901"/>
    </source>
</evidence>
<accession>D2RFX5</accession>
<keyword evidence="1" id="KW-0233">DNA recombination</keyword>
<dbReference type="InterPro" id="IPR013762">
    <property type="entry name" value="Integrase-like_cat_sf"/>
</dbReference>
<dbReference type="GO" id="GO:0006310">
    <property type="term" value="P:DNA recombination"/>
    <property type="evidence" value="ECO:0007669"/>
    <property type="project" value="UniProtKB-KW"/>
</dbReference>
<dbReference type="PaxDb" id="572546-Arcpr_0128"/>
<evidence type="ECO:0000256" key="1">
    <source>
        <dbReference type="ARBA" id="ARBA00023172"/>
    </source>
</evidence>
<evidence type="ECO:0000313" key="2">
    <source>
        <dbReference type="EMBL" id="ADB57200.1"/>
    </source>
</evidence>
<dbReference type="EMBL" id="CP001857">
    <property type="protein sequence ID" value="ADB57200.1"/>
    <property type="molecule type" value="Genomic_DNA"/>
</dbReference>
<name>D2RFX5_ARCPA</name>
<gene>
    <name evidence="2" type="ordered locus">Arcpr_0128</name>
</gene>
<dbReference type="eggNOG" id="arCOG10227">
    <property type="taxonomic scope" value="Archaea"/>
</dbReference>
<dbReference type="GO" id="GO:0015074">
    <property type="term" value="P:DNA integration"/>
    <property type="evidence" value="ECO:0007669"/>
    <property type="project" value="InterPro"/>
</dbReference>
<dbReference type="Gene3D" id="1.10.443.10">
    <property type="entry name" value="Intergrase catalytic core"/>
    <property type="match status" value="1"/>
</dbReference>
<protein>
    <submittedName>
        <fullName evidence="2">Uncharacterized protein</fullName>
    </submittedName>
</protein>
<dbReference type="GO" id="GO:0003677">
    <property type="term" value="F:DNA binding"/>
    <property type="evidence" value="ECO:0007669"/>
    <property type="project" value="InterPro"/>
</dbReference>
<dbReference type="SUPFAM" id="SSF56349">
    <property type="entry name" value="DNA breaking-rejoining enzymes"/>
    <property type="match status" value="1"/>
</dbReference>
<dbReference type="RefSeq" id="WP_012939536.1">
    <property type="nucleotide sequence ID" value="NC_013741.1"/>
</dbReference>
<dbReference type="AlphaFoldDB" id="D2RFX5"/>